<dbReference type="EMBL" id="JABBWD010000035">
    <property type="protein sequence ID" value="KAG1775235.1"/>
    <property type="molecule type" value="Genomic_DNA"/>
</dbReference>
<evidence type="ECO:0008006" key="4">
    <source>
        <dbReference type="Google" id="ProtNLM"/>
    </source>
</evidence>
<comment type="caution">
    <text evidence="2">The sequence shown here is derived from an EMBL/GenBank/DDBJ whole genome shotgun (WGS) entry which is preliminary data.</text>
</comment>
<accession>A0A9P6ZS43</accession>
<keyword evidence="3" id="KW-1185">Reference proteome</keyword>
<organism evidence="2 3">
    <name type="scientific">Suillus placidus</name>
    <dbReference type="NCBI Taxonomy" id="48579"/>
    <lineage>
        <taxon>Eukaryota</taxon>
        <taxon>Fungi</taxon>
        <taxon>Dikarya</taxon>
        <taxon>Basidiomycota</taxon>
        <taxon>Agaricomycotina</taxon>
        <taxon>Agaricomycetes</taxon>
        <taxon>Agaricomycetidae</taxon>
        <taxon>Boletales</taxon>
        <taxon>Suillineae</taxon>
        <taxon>Suillaceae</taxon>
        <taxon>Suillus</taxon>
    </lineage>
</organism>
<reference evidence="2" key="1">
    <citation type="journal article" date="2020" name="New Phytol.">
        <title>Comparative genomics reveals dynamic genome evolution in host specialist ectomycorrhizal fungi.</title>
        <authorList>
            <person name="Lofgren L.A."/>
            <person name="Nguyen N.H."/>
            <person name="Vilgalys R."/>
            <person name="Ruytinx J."/>
            <person name="Liao H.L."/>
            <person name="Branco S."/>
            <person name="Kuo A."/>
            <person name="LaButti K."/>
            <person name="Lipzen A."/>
            <person name="Andreopoulos W."/>
            <person name="Pangilinan J."/>
            <person name="Riley R."/>
            <person name="Hundley H."/>
            <person name="Na H."/>
            <person name="Barry K."/>
            <person name="Grigoriev I.V."/>
            <person name="Stajich J.E."/>
            <person name="Kennedy P.G."/>
        </authorList>
    </citation>
    <scope>NUCLEOTIDE SEQUENCE</scope>
    <source>
        <strain evidence="2">DOB743</strain>
    </source>
</reference>
<protein>
    <recommendedName>
        <fullName evidence="4">F-box domain-containing protein</fullName>
    </recommendedName>
</protein>
<feature type="signal peptide" evidence="1">
    <location>
        <begin position="1"/>
        <end position="24"/>
    </location>
</feature>
<evidence type="ECO:0000313" key="3">
    <source>
        <dbReference type="Proteomes" id="UP000714275"/>
    </source>
</evidence>
<feature type="chain" id="PRO_5040308050" description="F-box domain-containing protein" evidence="1">
    <location>
        <begin position="25"/>
        <end position="346"/>
    </location>
</feature>
<dbReference type="Proteomes" id="UP000714275">
    <property type="component" value="Unassembled WGS sequence"/>
</dbReference>
<name>A0A9P6ZS43_9AGAM</name>
<evidence type="ECO:0000256" key="1">
    <source>
        <dbReference type="SAM" id="SignalP"/>
    </source>
</evidence>
<evidence type="ECO:0000313" key="2">
    <source>
        <dbReference type="EMBL" id="KAG1775235.1"/>
    </source>
</evidence>
<proteinExistence type="predicted"/>
<sequence>MQATSPFPFANLPTELVLLIFAHAATPTFVKTGDNEPKNPYASALSLCRVSKIVRRTVLPELLRTILLPEYNNLIAFLRALRMQHAFALQENDLRFDYAGRVDRIWFGQICEPPLRAPVRRSFALSTTSKLDFFSLLAPVLLSTPSLALGFESLWILYGCLESAWNSHMNDPERTHPLWRTNNLTLVGGYKRWRPLTSTAEGSAFLASISRLSFLSITKAETHLLPTYDPCFDDLEHRKHPLPEWMKSVPWDLFKRLRTVSLALPRIVLTAAAKASLSEENVDVELLTLIDPPHSAYWEPKDINAYTESGEGRIVSVGVRVKLRHSPIQVSVSFDWEEAWARGLLK</sequence>
<gene>
    <name evidence="2" type="ORF">EV702DRAFT_973442</name>
</gene>
<keyword evidence="1" id="KW-0732">Signal</keyword>
<dbReference type="AlphaFoldDB" id="A0A9P6ZS43"/>
<dbReference type="OrthoDB" id="2606310at2759"/>